<name>A0A8H5I3C6_9HYPO</name>
<feature type="region of interest" description="Disordered" evidence="1">
    <location>
        <begin position="1"/>
        <end position="32"/>
    </location>
</feature>
<dbReference type="EMBL" id="JAAOAO010001019">
    <property type="protein sequence ID" value="KAF5529391.1"/>
    <property type="molecule type" value="Genomic_DNA"/>
</dbReference>
<comment type="caution">
    <text evidence="2">The sequence shown here is derived from an EMBL/GenBank/DDBJ whole genome shotgun (WGS) entry which is preliminary data.</text>
</comment>
<dbReference type="AlphaFoldDB" id="A0A8H5I3C6"/>
<dbReference type="Proteomes" id="UP000574317">
    <property type="component" value="Unassembled WGS sequence"/>
</dbReference>
<accession>A0A8H5I3C6</accession>
<protein>
    <submittedName>
        <fullName evidence="2">Uncharacterized protein</fullName>
    </submittedName>
</protein>
<proteinExistence type="predicted"/>
<gene>
    <name evidence="2" type="ORF">FNAPI_13894</name>
</gene>
<dbReference type="SUPFAM" id="SSF50494">
    <property type="entry name" value="Trypsin-like serine proteases"/>
    <property type="match status" value="1"/>
</dbReference>
<organism evidence="2 3">
    <name type="scientific">Fusarium napiforme</name>
    <dbReference type="NCBI Taxonomy" id="42672"/>
    <lineage>
        <taxon>Eukaryota</taxon>
        <taxon>Fungi</taxon>
        <taxon>Dikarya</taxon>
        <taxon>Ascomycota</taxon>
        <taxon>Pezizomycotina</taxon>
        <taxon>Sordariomycetes</taxon>
        <taxon>Hypocreomycetidae</taxon>
        <taxon>Hypocreales</taxon>
        <taxon>Nectriaceae</taxon>
        <taxon>Fusarium</taxon>
        <taxon>Fusarium fujikuroi species complex</taxon>
    </lineage>
</organism>
<dbReference type="InterPro" id="IPR009003">
    <property type="entry name" value="Peptidase_S1_PA"/>
</dbReference>
<reference evidence="2 3" key="1">
    <citation type="submission" date="2020-05" db="EMBL/GenBank/DDBJ databases">
        <title>Identification and distribution of gene clusters putatively required for synthesis of sphingolipid metabolism inhibitors in phylogenetically diverse species of the filamentous fungus Fusarium.</title>
        <authorList>
            <person name="Kim H.-S."/>
            <person name="Busman M."/>
            <person name="Brown D.W."/>
            <person name="Divon H."/>
            <person name="Uhlig S."/>
            <person name="Proctor R.H."/>
        </authorList>
    </citation>
    <scope>NUCLEOTIDE SEQUENCE [LARGE SCALE GENOMIC DNA]</scope>
    <source>
        <strain evidence="2 3">NRRL 25196</strain>
    </source>
</reference>
<evidence type="ECO:0000313" key="2">
    <source>
        <dbReference type="EMBL" id="KAF5529391.1"/>
    </source>
</evidence>
<evidence type="ECO:0000256" key="1">
    <source>
        <dbReference type="SAM" id="MobiDB-lite"/>
    </source>
</evidence>
<evidence type="ECO:0000313" key="3">
    <source>
        <dbReference type="Proteomes" id="UP000574317"/>
    </source>
</evidence>
<keyword evidence="3" id="KW-1185">Reference proteome</keyword>
<sequence length="665" mass="74728">MSSDGPHGRSNPGRNRRNPYGSLISPETSDETEPLVVVKSARFRTASPELRRLPLFRSPTRHIPPVFGKEIQETIYNEVHSVLQARMLKTPDTIVDIQMREQPDAPETARPTILVITPWVFGKEKEALRVTAVEYITKMSTRLIREAGDKETQLHVEIIAPELSTRIYFAPVRDEPQLFQEWDNLRSMVNQRLNAHLSTRGRMTLIALLRYGLDPCSSYNPITIYISVNYDSEEEHWQSVIDDIQINMAKFRYPKLPVHIEHNVGIHVADFELLPPKGTRKAIRDKISAGNLRLDGDYKTKVDLGDPIGAARYVDKGKDKGKDKGNPVSGTFGCYIELKKKGSPVWEKYGLTNYHVVRPAFTGFELEVNNTGDTKIASPAVRSNLHRVDNDGFKPLSMMPSTSFECPPRMKHNFTIWAINDEISVVEEAQASALSYGTAQQQKATCDRLEAEKKDLVEEKVAKLAHFNKGLHTIGKLYAASGFKERTNDQGRLDWALVKINKSRVGSNQLPGKETWKKWDVDAPLLTYDQPLGQQTKSISPNPPTDMQRTINGWKIGATTGATAGEFHEIKFQVDLADDRYLGVQTSTEIAFQSRNFNIGPFSSHGDSGSVVYDERGGIVGLLFRGQVLNTSGRLIYITPIEHVFSSIKAAHHNDEIEDIRVAEN</sequence>